<dbReference type="InterPro" id="IPR050621">
    <property type="entry name" value="Tudor_domain_containing"/>
</dbReference>
<name>A0AAD5L8F7_9CRUS</name>
<reference evidence="3 4" key="1">
    <citation type="submission" date="2022-05" db="EMBL/GenBank/DDBJ databases">
        <title>A multi-omics perspective on studying reproductive biology in Daphnia sinensis.</title>
        <authorList>
            <person name="Jia J."/>
        </authorList>
    </citation>
    <scope>NUCLEOTIDE SEQUENCE [LARGE SCALE GENOMIC DNA]</scope>
    <source>
        <strain evidence="3 4">WSL</strain>
    </source>
</reference>
<dbReference type="GO" id="GO:0005737">
    <property type="term" value="C:cytoplasm"/>
    <property type="evidence" value="ECO:0007669"/>
    <property type="project" value="UniProtKB-ARBA"/>
</dbReference>
<dbReference type="InterPro" id="IPR035437">
    <property type="entry name" value="SNase_OB-fold_sf"/>
</dbReference>
<proteinExistence type="predicted"/>
<evidence type="ECO:0000259" key="2">
    <source>
        <dbReference type="PROSITE" id="PS50304"/>
    </source>
</evidence>
<dbReference type="CDD" id="cd20379">
    <property type="entry name" value="Tudor_dTUD-like"/>
    <property type="match status" value="3"/>
</dbReference>
<dbReference type="PANTHER" id="PTHR22948:SF72">
    <property type="entry name" value="TUDOR DOMAIN-CONTAINING PROTEIN"/>
    <property type="match status" value="1"/>
</dbReference>
<feature type="domain" description="Tudor" evidence="2">
    <location>
        <begin position="1038"/>
        <end position="1096"/>
    </location>
</feature>
<dbReference type="SUPFAM" id="SSF63748">
    <property type="entry name" value="Tudor/PWWP/MBT"/>
    <property type="match status" value="9"/>
</dbReference>
<organism evidence="3 4">
    <name type="scientific">Daphnia sinensis</name>
    <dbReference type="NCBI Taxonomy" id="1820382"/>
    <lineage>
        <taxon>Eukaryota</taxon>
        <taxon>Metazoa</taxon>
        <taxon>Ecdysozoa</taxon>
        <taxon>Arthropoda</taxon>
        <taxon>Crustacea</taxon>
        <taxon>Branchiopoda</taxon>
        <taxon>Diplostraca</taxon>
        <taxon>Cladocera</taxon>
        <taxon>Anomopoda</taxon>
        <taxon>Daphniidae</taxon>
        <taxon>Daphnia</taxon>
        <taxon>Daphnia similis group</taxon>
    </lineage>
</organism>
<comment type="caution">
    <text evidence="3">The sequence shown here is derived from an EMBL/GenBank/DDBJ whole genome shotgun (WGS) entry which is preliminary data.</text>
</comment>
<accession>A0AAD5L8F7</accession>
<evidence type="ECO:0000313" key="4">
    <source>
        <dbReference type="Proteomes" id="UP000820818"/>
    </source>
</evidence>
<feature type="compositionally biased region" description="Polar residues" evidence="1">
    <location>
        <begin position="726"/>
        <end position="740"/>
    </location>
</feature>
<dbReference type="Pfam" id="PF00567">
    <property type="entry name" value="TUDOR"/>
    <property type="match status" value="9"/>
</dbReference>
<dbReference type="SMART" id="SM00333">
    <property type="entry name" value="TUDOR"/>
    <property type="match status" value="9"/>
</dbReference>
<sequence length="1999" mass="223022">MTSNYFNVYVTHVVEVIDCQEKPNYCNLIFWGQKDRILATKMEEQIIACKFDSCPRPMMSDFKKEKVFCVRVNNVWLRATISDYTVDRNGELEVFCIDYGYTVMVPMAGIKVVPPTSTYISSCHPLATKFLLADVVIQKGPRGKEPVLQYLKRNVENKNVKAVALGIHNDFEGVRVYLNDQLLAKLLVEKHLGTSATTYFDALKEPVPTQRYFSVASLSPPSMVKNTRISLGNEAKPITNGVPTALNKPNAGKSYTASCLEVNVAHSVVVTFVQNGPQKFVVQRNSPEAVRKLNDISRQLSSYAARNSQTLAKPERGDACIAISCRDRLFHRGVVIQVEDIKFAQVYFVDYGYTELVDLRSMFEIPSELVAINLLAFRVTLEESAALMTHDGISEAFTRLVLYRNFKCHVSGETIPQSVILVDEAGRSVKDLVLAALVESQKALNVSELLKTTSLSPILPGANIKIAAVEVGDEENLFVTYAGPPGQFFGQFERRPVNELEALKNELRSAYSSCGIPGQIAQVPLLYSDLKSHVGDYAVIRWSADKLLYRVKIINEYGNEVAVSFVDYGNSIKVSRQEIWAPMKSLKLFSIQPFGIYCFVSGIKVSENEWALQVSDKSVRVKLGQPINGVYPATFDNPVTNDINRPLSACSNPSPVDKEWGPSVDTAKPVTNRKLEFDAPQESGFVRNPMPNIAFDQAAIINDNELDDSWAPPKPGGKVPNRPKTRSISSMSSNASQGQVEQMDWESTEPKQLPSQPIPKSQPVELSKRVMPISLPNSLFYPPQKGLEGTTTSVEIVFVDNPNSFYCHLAETGPLLEDLMDKLAIAYTDTSKESIKSVSVGVACVAQYTDDGGWYRGQVLNVEGSEVEVLFVDYGNKQRTPTSLVKDIQEEFVKLPPQAYHCSLAGVQDSTRSWTSEDKARFEQVGMGKRVTAIFSDRLENAKYPVRLMLETVEQNGASPVVINDLFAPTRKILPVPDVANYPALPTSFDATEVNIAWFHNIGKFFLSPANLVPYQKELDQLGEYYTALSSNELVEDSPAVGLPCVVRFKDDDRFYRSQILSICGNFAQVLFVDYGNEQETPLRELKRIHPRFMKCPQLTWQCKLNNVVMPDSEIHYSEDLRMHIKACFPHGPTLRARFHPPTDGIYNVDLNVPEIGDVAQYLVKNKVLCFHNICSGKEVKLPPQNLDFAPDQIISTGAFVSFAKTPLEFWMQLEPDAVDVLMEQSDAIVTQPEFLNDKTNFVPVAGVFCLAFFSDDRRWYRAIVETVEQNRITVNYIDYGNSCTVAVDHLRALPASLADKPAMVFKCCLDGIESPVSKDVTEAFLGQVLDLVATVKFVKIVNGVLHVRLYNTADGKDMTEKIGLPVKPIELDVYVAYCISPDNFWIQRKEDEDKVTEIQDQLYRELEGSNAGSYRMQGQPIAGQIYAVNHPVYHTWYRAQVEYLDGHSGMAEVRFIDYGDRHKVSLSDFRNLPNNLKDFPTMAVESSLNFQSRPKHWPEQALKYFSSICSPEVVFRVTLGAKNGNVQQIDCMETPSENVIEMLNSKIKQSLLEDTGRVLELLDSVSKSYKQIESHPIIRPSTELIRELNCVPGQLISSKAVAVCLTSPSAVWLHLDPSIANTLMESIQQHVKSPEFSKNGPVEPLVGLSCLALFPEDQRWYRAIIENVERNLATVNYVDYGNSSTIGQDLLRPLPPSLVVQPALALKCALDGVDRCPNELPSTSKCQSVIFDQTMLVTFIEKTEKHIFVRLRDTAGNDLNEKLGLPASITATKNVKLGNQTSNATSTQSHNGVIPGAVDVRVSYVKSAGMFWIQYESNIEEIEQIRDNLRPLDANDAPNVPPISVKENVLYAVMHPEYNRFFRARANQVNGDMVEAFFLDIGYTDWVPLSSVRPCPAILKYIPPMANECTFRTPVYPDQYCEEIQKAFSDATEGVVCQAVFSGPQPAQGVKCIESLFAKGVNVGNLLYNLVSSSAPQSGTAGGFRNFPLFPSKQQRGL</sequence>
<feature type="domain" description="Tudor" evidence="2">
    <location>
        <begin position="1644"/>
        <end position="1702"/>
    </location>
</feature>
<dbReference type="Gene3D" id="2.30.30.140">
    <property type="match status" value="9"/>
</dbReference>
<keyword evidence="4" id="KW-1185">Reference proteome</keyword>
<dbReference type="Proteomes" id="UP000820818">
    <property type="component" value="Linkage Group LG5"/>
</dbReference>
<feature type="domain" description="Tudor" evidence="2">
    <location>
        <begin position="1420"/>
        <end position="1480"/>
    </location>
</feature>
<feature type="domain" description="Tudor" evidence="2">
    <location>
        <begin position="1243"/>
        <end position="1301"/>
    </location>
</feature>
<gene>
    <name evidence="3" type="ORF">GHT06_014749</name>
</gene>
<evidence type="ECO:0000256" key="1">
    <source>
        <dbReference type="SAM" id="MobiDB-lite"/>
    </source>
</evidence>
<dbReference type="PANTHER" id="PTHR22948">
    <property type="entry name" value="TUDOR DOMAIN CONTAINING PROTEIN"/>
    <property type="match status" value="1"/>
</dbReference>
<evidence type="ECO:0000313" key="3">
    <source>
        <dbReference type="EMBL" id="KAI9557996.1"/>
    </source>
</evidence>
<dbReference type="PROSITE" id="PS50304">
    <property type="entry name" value="TUDOR"/>
    <property type="match status" value="7"/>
</dbReference>
<feature type="domain" description="Tudor" evidence="2">
    <location>
        <begin position="837"/>
        <end position="895"/>
    </location>
</feature>
<dbReference type="EMBL" id="WJBH02000005">
    <property type="protein sequence ID" value="KAI9557996.1"/>
    <property type="molecule type" value="Genomic_DNA"/>
</dbReference>
<protein>
    <recommendedName>
        <fullName evidence="2">Tudor domain-containing protein</fullName>
    </recommendedName>
</protein>
<feature type="region of interest" description="Disordered" evidence="1">
    <location>
        <begin position="706"/>
        <end position="763"/>
    </location>
</feature>
<dbReference type="Gene3D" id="2.40.50.90">
    <property type="match status" value="5"/>
</dbReference>
<feature type="domain" description="Tudor" evidence="2">
    <location>
        <begin position="313"/>
        <end position="372"/>
    </location>
</feature>
<dbReference type="FunFam" id="2.30.30.140:FF:000018">
    <property type="entry name" value="Serine/threonine-protein kinase 31"/>
    <property type="match status" value="3"/>
</dbReference>
<dbReference type="InterPro" id="IPR002999">
    <property type="entry name" value="Tudor"/>
</dbReference>
<feature type="domain" description="Tudor" evidence="2">
    <location>
        <begin position="531"/>
        <end position="589"/>
    </location>
</feature>